<accession>A0A2A2KDY1</accession>
<evidence type="ECO:0000313" key="3">
    <source>
        <dbReference type="Proteomes" id="UP000218231"/>
    </source>
</evidence>
<evidence type="ECO:0000256" key="1">
    <source>
        <dbReference type="SAM" id="MobiDB-lite"/>
    </source>
</evidence>
<name>A0A2A2KDY1_9BILA</name>
<gene>
    <name evidence="2" type="ORF">WR25_20768</name>
</gene>
<dbReference type="AlphaFoldDB" id="A0A2A2KDY1"/>
<proteinExistence type="predicted"/>
<dbReference type="EMBL" id="LIAE01008849">
    <property type="protein sequence ID" value="PAV72072.1"/>
    <property type="molecule type" value="Genomic_DNA"/>
</dbReference>
<organism evidence="2 3">
    <name type="scientific">Diploscapter pachys</name>
    <dbReference type="NCBI Taxonomy" id="2018661"/>
    <lineage>
        <taxon>Eukaryota</taxon>
        <taxon>Metazoa</taxon>
        <taxon>Ecdysozoa</taxon>
        <taxon>Nematoda</taxon>
        <taxon>Chromadorea</taxon>
        <taxon>Rhabditida</taxon>
        <taxon>Rhabditina</taxon>
        <taxon>Rhabditomorpha</taxon>
        <taxon>Rhabditoidea</taxon>
        <taxon>Rhabditidae</taxon>
        <taxon>Diploscapter</taxon>
    </lineage>
</organism>
<reference evidence="2 3" key="1">
    <citation type="journal article" date="2017" name="Curr. Biol.">
        <title>Genome architecture and evolution of a unichromosomal asexual nematode.</title>
        <authorList>
            <person name="Fradin H."/>
            <person name="Zegar C."/>
            <person name="Gutwein M."/>
            <person name="Lucas J."/>
            <person name="Kovtun M."/>
            <person name="Corcoran D."/>
            <person name="Baugh L.R."/>
            <person name="Kiontke K."/>
            <person name="Gunsalus K."/>
            <person name="Fitch D.H."/>
            <person name="Piano F."/>
        </authorList>
    </citation>
    <scope>NUCLEOTIDE SEQUENCE [LARGE SCALE GENOMIC DNA]</scope>
    <source>
        <strain evidence="2">PF1309</strain>
    </source>
</reference>
<protein>
    <submittedName>
        <fullName evidence="2">Uncharacterized protein</fullName>
    </submittedName>
</protein>
<sequence>MAGRAGGVQTRKTGSQGSGSGMGRVENRQSCGYFYTAQMVSLHRRGSVEILTELMMEGDIASGLTTLQLLSETGCRHREPGMLDLLWKEKKPGNDLKEAW</sequence>
<comment type="caution">
    <text evidence="2">The sequence shown here is derived from an EMBL/GenBank/DDBJ whole genome shotgun (WGS) entry which is preliminary data.</text>
</comment>
<keyword evidence="3" id="KW-1185">Reference proteome</keyword>
<dbReference type="Proteomes" id="UP000218231">
    <property type="component" value="Unassembled WGS sequence"/>
</dbReference>
<evidence type="ECO:0000313" key="2">
    <source>
        <dbReference type="EMBL" id="PAV72072.1"/>
    </source>
</evidence>
<feature type="region of interest" description="Disordered" evidence="1">
    <location>
        <begin position="1"/>
        <end position="25"/>
    </location>
</feature>